<dbReference type="PANTHER" id="PTHR34061">
    <property type="entry name" value="PROTEIN, PUTATIVE-RELATED"/>
    <property type="match status" value="1"/>
</dbReference>
<feature type="compositionally biased region" description="Basic residues" evidence="1">
    <location>
        <begin position="100"/>
        <end position="111"/>
    </location>
</feature>
<evidence type="ECO:0000313" key="3">
    <source>
        <dbReference type="Proteomes" id="UP000652761"/>
    </source>
</evidence>
<dbReference type="PANTHER" id="PTHR34061:SF17">
    <property type="entry name" value="EXPRESSED PROTEIN"/>
    <property type="match status" value="1"/>
</dbReference>
<dbReference type="OrthoDB" id="1138139at2759"/>
<proteinExistence type="predicted"/>
<evidence type="ECO:0000313" key="2">
    <source>
        <dbReference type="EMBL" id="MQL71570.1"/>
    </source>
</evidence>
<name>A0A843TQ50_COLES</name>
<evidence type="ECO:0000256" key="1">
    <source>
        <dbReference type="SAM" id="MobiDB-lite"/>
    </source>
</evidence>
<gene>
    <name evidence="2" type="ORF">Taro_003889</name>
</gene>
<protein>
    <submittedName>
        <fullName evidence="2">Uncharacterized protein</fullName>
    </submittedName>
</protein>
<organism evidence="2 3">
    <name type="scientific">Colocasia esculenta</name>
    <name type="common">Wild taro</name>
    <name type="synonym">Arum esculentum</name>
    <dbReference type="NCBI Taxonomy" id="4460"/>
    <lineage>
        <taxon>Eukaryota</taxon>
        <taxon>Viridiplantae</taxon>
        <taxon>Streptophyta</taxon>
        <taxon>Embryophyta</taxon>
        <taxon>Tracheophyta</taxon>
        <taxon>Spermatophyta</taxon>
        <taxon>Magnoliopsida</taxon>
        <taxon>Liliopsida</taxon>
        <taxon>Araceae</taxon>
        <taxon>Aroideae</taxon>
        <taxon>Colocasieae</taxon>
        <taxon>Colocasia</taxon>
    </lineage>
</organism>
<dbReference type="Proteomes" id="UP000652761">
    <property type="component" value="Unassembled WGS sequence"/>
</dbReference>
<sequence>MPSAVTTAASSPRCTAFFSLRGSPGERRAAGQTLPGCGRVDRVASWVGNGVAAAFFLSLERCSCINIATHDDGEDAKDLPLIRDDGNAAGRAWGTATGPSRRRSGKGRKKGFLFEDVNNDE</sequence>
<reference evidence="2" key="1">
    <citation type="submission" date="2017-07" db="EMBL/GenBank/DDBJ databases">
        <title>Taro Niue Genome Assembly and Annotation.</title>
        <authorList>
            <person name="Atibalentja N."/>
            <person name="Keating K."/>
            <person name="Fields C.J."/>
        </authorList>
    </citation>
    <scope>NUCLEOTIDE SEQUENCE</scope>
    <source>
        <strain evidence="2">Niue_2</strain>
        <tissue evidence="2">Leaf</tissue>
    </source>
</reference>
<comment type="caution">
    <text evidence="2">The sequence shown here is derived from an EMBL/GenBank/DDBJ whole genome shotgun (WGS) entry which is preliminary data.</text>
</comment>
<dbReference type="EMBL" id="NMUH01000102">
    <property type="protein sequence ID" value="MQL71570.1"/>
    <property type="molecule type" value="Genomic_DNA"/>
</dbReference>
<dbReference type="AlphaFoldDB" id="A0A843TQ50"/>
<accession>A0A843TQ50</accession>
<feature type="region of interest" description="Disordered" evidence="1">
    <location>
        <begin position="87"/>
        <end position="121"/>
    </location>
</feature>
<keyword evidence="3" id="KW-1185">Reference proteome</keyword>